<dbReference type="SUPFAM" id="SSF101386">
    <property type="entry name" value="all-alpha NTP pyrophosphatases"/>
    <property type="match status" value="1"/>
</dbReference>
<comment type="caution">
    <text evidence="3">The sequence shown here is derived from an EMBL/GenBank/DDBJ whole genome shotgun (WGS) entry which is preliminary data.</text>
</comment>
<feature type="region of interest" description="Disordered" evidence="1">
    <location>
        <begin position="1"/>
        <end position="21"/>
    </location>
</feature>
<dbReference type="PANTHER" id="PTHR30522">
    <property type="entry name" value="NUCLEOSIDE TRIPHOSPHATE PYROPHOSPHOHYDROLASE"/>
    <property type="match status" value="1"/>
</dbReference>
<evidence type="ECO:0000313" key="3">
    <source>
        <dbReference type="EMBL" id="GAA3284748.1"/>
    </source>
</evidence>
<dbReference type="InterPro" id="IPR011551">
    <property type="entry name" value="NTP_PyrPHydrolase_MazG"/>
</dbReference>
<organism evidence="3 4">
    <name type="scientific">Nesterenkonia halobia</name>
    <dbReference type="NCBI Taxonomy" id="37922"/>
    <lineage>
        <taxon>Bacteria</taxon>
        <taxon>Bacillati</taxon>
        <taxon>Actinomycetota</taxon>
        <taxon>Actinomycetes</taxon>
        <taxon>Micrococcales</taxon>
        <taxon>Micrococcaceae</taxon>
        <taxon>Nesterenkonia</taxon>
    </lineage>
</organism>
<dbReference type="Pfam" id="PF03819">
    <property type="entry name" value="MazG"/>
    <property type="match status" value="1"/>
</dbReference>
<name>A0ABP6RCZ1_9MICC</name>
<dbReference type="RefSeq" id="WP_344720014.1">
    <property type="nucleotide sequence ID" value="NZ_BAAAYG010000005.1"/>
</dbReference>
<sequence length="283" mass="30622">MTSQQPSSVSDPGADSVSDVPAADGDALLRLRRVVDALRLHCPWTRRLTHENLVEYLVEESYETLEEIESGRVDESLRRELGDVLFQIVLHARLAEERGSFDLDGVAEAITAKLVRRSPHVFTPEGRLAVDEHADLESIQQAWARIKAEEKAGESGGAPPRGAVADRADAAEPAEPEEAEEPGEAAALAAVVDSLPSHLPALARAAKTVDRIARDGAAPADEPARPDASSPLGAADEDALGELLFTVVHEARRRDQDPERALRRHLTSLAQGRVGPRMSHHQQ</sequence>
<feature type="region of interest" description="Disordered" evidence="1">
    <location>
        <begin position="148"/>
        <end position="185"/>
    </location>
</feature>
<dbReference type="InterPro" id="IPR048015">
    <property type="entry name" value="NTP-PPase_MazG-like_N"/>
</dbReference>
<proteinExistence type="predicted"/>
<dbReference type="InterPro" id="IPR004518">
    <property type="entry name" value="MazG-like_dom"/>
</dbReference>
<feature type="region of interest" description="Disordered" evidence="1">
    <location>
        <begin position="251"/>
        <end position="283"/>
    </location>
</feature>
<feature type="region of interest" description="Disordered" evidence="1">
    <location>
        <begin position="216"/>
        <end position="237"/>
    </location>
</feature>
<dbReference type="CDD" id="cd11528">
    <property type="entry name" value="NTP-PPase_MazG_Nterm"/>
    <property type="match status" value="1"/>
</dbReference>
<feature type="compositionally biased region" description="Basic and acidic residues" evidence="1">
    <location>
        <begin position="251"/>
        <end position="261"/>
    </location>
</feature>
<dbReference type="Gene3D" id="1.10.287.1080">
    <property type="entry name" value="MazG-like"/>
    <property type="match status" value="2"/>
</dbReference>
<feature type="compositionally biased region" description="Acidic residues" evidence="1">
    <location>
        <begin position="172"/>
        <end position="183"/>
    </location>
</feature>
<protein>
    <submittedName>
        <fullName evidence="3">Nucleoside triphosphate pyrophosphohydrolase</fullName>
    </submittedName>
</protein>
<accession>A0ABP6RCZ1</accession>
<dbReference type="PANTHER" id="PTHR30522:SF0">
    <property type="entry name" value="NUCLEOSIDE TRIPHOSPHATE PYROPHOSPHOHYDROLASE"/>
    <property type="match status" value="1"/>
</dbReference>
<evidence type="ECO:0000313" key="4">
    <source>
        <dbReference type="Proteomes" id="UP001501736"/>
    </source>
</evidence>
<feature type="compositionally biased region" description="Polar residues" evidence="1">
    <location>
        <begin position="1"/>
        <end position="10"/>
    </location>
</feature>
<gene>
    <name evidence="3" type="primary">mazG</name>
    <name evidence="3" type="ORF">GCM10020260_15950</name>
</gene>
<dbReference type="Proteomes" id="UP001501736">
    <property type="component" value="Unassembled WGS sequence"/>
</dbReference>
<evidence type="ECO:0000259" key="2">
    <source>
        <dbReference type="Pfam" id="PF03819"/>
    </source>
</evidence>
<evidence type="ECO:0000256" key="1">
    <source>
        <dbReference type="SAM" id="MobiDB-lite"/>
    </source>
</evidence>
<keyword evidence="4" id="KW-1185">Reference proteome</keyword>
<feature type="domain" description="NTP pyrophosphohydrolase MazG-like" evidence="2">
    <location>
        <begin position="49"/>
        <end position="122"/>
    </location>
</feature>
<reference evidence="4" key="1">
    <citation type="journal article" date="2019" name="Int. J. Syst. Evol. Microbiol.">
        <title>The Global Catalogue of Microorganisms (GCM) 10K type strain sequencing project: providing services to taxonomists for standard genome sequencing and annotation.</title>
        <authorList>
            <consortium name="The Broad Institute Genomics Platform"/>
            <consortium name="The Broad Institute Genome Sequencing Center for Infectious Disease"/>
            <person name="Wu L."/>
            <person name="Ma J."/>
        </authorList>
    </citation>
    <scope>NUCLEOTIDE SEQUENCE [LARGE SCALE GENOMIC DNA]</scope>
    <source>
        <strain evidence="4">JCM 11483</strain>
    </source>
</reference>
<dbReference type="EMBL" id="BAAAYG010000005">
    <property type="protein sequence ID" value="GAA3284748.1"/>
    <property type="molecule type" value="Genomic_DNA"/>
</dbReference>